<dbReference type="GO" id="GO:0008800">
    <property type="term" value="F:beta-lactamase activity"/>
    <property type="evidence" value="ECO:0007669"/>
    <property type="project" value="UniProtKB-UniRule"/>
</dbReference>
<dbReference type="InterPro" id="IPR023650">
    <property type="entry name" value="Beta-lactam_class-A_AS"/>
</dbReference>
<dbReference type="EC" id="3.5.2.6" evidence="3 6"/>
<dbReference type="PANTHER" id="PTHR35333">
    <property type="entry name" value="BETA-LACTAMASE"/>
    <property type="match status" value="1"/>
</dbReference>
<dbReference type="SUPFAM" id="SSF56601">
    <property type="entry name" value="beta-lactamase/transpeptidase-like"/>
    <property type="match status" value="1"/>
</dbReference>
<dbReference type="GO" id="GO:0030655">
    <property type="term" value="P:beta-lactam antibiotic catabolic process"/>
    <property type="evidence" value="ECO:0007669"/>
    <property type="project" value="InterPro"/>
</dbReference>
<dbReference type="NCBIfam" id="NF033103">
    <property type="entry name" value="bla_class_A"/>
    <property type="match status" value="1"/>
</dbReference>
<proteinExistence type="inferred from homology"/>
<evidence type="ECO:0000256" key="4">
    <source>
        <dbReference type="ARBA" id="ARBA00022801"/>
    </source>
</evidence>
<keyword evidence="4 6" id="KW-0378">Hydrolase</keyword>
<dbReference type="Gene3D" id="3.40.710.10">
    <property type="entry name" value="DD-peptidase/beta-lactamase superfamily"/>
    <property type="match status" value="1"/>
</dbReference>
<dbReference type="InterPro" id="IPR045155">
    <property type="entry name" value="Beta-lactam_cat"/>
</dbReference>
<dbReference type="Proteomes" id="UP000280434">
    <property type="component" value="Unassembled WGS sequence"/>
</dbReference>
<evidence type="ECO:0000313" key="9">
    <source>
        <dbReference type="Proteomes" id="UP000280434"/>
    </source>
</evidence>
<accession>A0A494X6L9</accession>
<evidence type="ECO:0000256" key="5">
    <source>
        <dbReference type="ARBA" id="ARBA00023251"/>
    </source>
</evidence>
<name>A0A494X6L9_9BURK</name>
<dbReference type="InterPro" id="IPR012338">
    <property type="entry name" value="Beta-lactam/transpept-like"/>
</dbReference>
<organism evidence="8 9">
    <name type="scientific">Trinickia fusca</name>
    <dbReference type="NCBI Taxonomy" id="2419777"/>
    <lineage>
        <taxon>Bacteria</taxon>
        <taxon>Pseudomonadati</taxon>
        <taxon>Pseudomonadota</taxon>
        <taxon>Betaproteobacteria</taxon>
        <taxon>Burkholderiales</taxon>
        <taxon>Burkholderiaceae</taxon>
        <taxon>Trinickia</taxon>
    </lineage>
</organism>
<evidence type="ECO:0000256" key="2">
    <source>
        <dbReference type="ARBA" id="ARBA00009009"/>
    </source>
</evidence>
<evidence type="ECO:0000256" key="3">
    <source>
        <dbReference type="ARBA" id="ARBA00012865"/>
    </source>
</evidence>
<feature type="domain" description="Beta-lactamase class A catalytic" evidence="7">
    <location>
        <begin position="62"/>
        <end position="277"/>
    </location>
</feature>
<comment type="caution">
    <text evidence="8">The sequence shown here is derived from an EMBL/GenBank/DDBJ whole genome shotgun (WGS) entry which is preliminary data.</text>
</comment>
<keyword evidence="5 6" id="KW-0046">Antibiotic resistance</keyword>
<dbReference type="PRINTS" id="PR00118">
    <property type="entry name" value="BLACTAMASEA"/>
</dbReference>
<dbReference type="RefSeq" id="WP_121281459.1">
    <property type="nucleotide sequence ID" value="NZ_RBZV01000016.1"/>
</dbReference>
<dbReference type="PROSITE" id="PS00146">
    <property type="entry name" value="BETA_LACTAMASE_A"/>
    <property type="match status" value="1"/>
</dbReference>
<evidence type="ECO:0000313" key="8">
    <source>
        <dbReference type="EMBL" id="RKP43844.1"/>
    </source>
</evidence>
<gene>
    <name evidence="8" type="primary">bla</name>
    <name evidence="8" type="ORF">D7S89_24490</name>
</gene>
<dbReference type="InterPro" id="IPR000871">
    <property type="entry name" value="Beta-lactam_class-A"/>
</dbReference>
<evidence type="ECO:0000256" key="1">
    <source>
        <dbReference type="ARBA" id="ARBA00001526"/>
    </source>
</evidence>
<comment type="catalytic activity">
    <reaction evidence="1 6">
        <text>a beta-lactam + H2O = a substituted beta-amino acid</text>
        <dbReference type="Rhea" id="RHEA:20401"/>
        <dbReference type="ChEBI" id="CHEBI:15377"/>
        <dbReference type="ChEBI" id="CHEBI:35627"/>
        <dbReference type="ChEBI" id="CHEBI:140347"/>
        <dbReference type="EC" id="3.5.2.6"/>
    </reaction>
</comment>
<dbReference type="OrthoDB" id="9784149at2"/>
<evidence type="ECO:0000256" key="6">
    <source>
        <dbReference type="RuleBase" id="RU361140"/>
    </source>
</evidence>
<protein>
    <recommendedName>
        <fullName evidence="3 6">Beta-lactamase</fullName>
        <ecNumber evidence="3 6">3.5.2.6</ecNumber>
    </recommendedName>
</protein>
<dbReference type="EMBL" id="RBZV01000016">
    <property type="protein sequence ID" value="RKP43844.1"/>
    <property type="molecule type" value="Genomic_DNA"/>
</dbReference>
<dbReference type="GO" id="GO:0046677">
    <property type="term" value="P:response to antibiotic"/>
    <property type="evidence" value="ECO:0007669"/>
    <property type="project" value="UniProtKB-UniRule"/>
</dbReference>
<sequence length="305" mass="32607">MERRHFLGTLMGGVIAGLSDPILARASKHSASASDARRMKALPDQIEARLAQIEREVDGRLGVAIYDSASGLTAGHRMHELFPMCSTFKFLAAAAVLARVDRREEDLARRIMYARSDVVIASPATEKHTDTGMTMGELCEAAITLSDDTAGNLLLASFGGPAQLTAFVRQLGDTVTRLDRNEPTVNEAIPGDPRDTTTPIAMLADMRNVLLGDVLTAQSRAQMIAWLVGCQTGGAKLRAKLPKDWRVGDKTGGGEHGTHNDIAIMWPPERAPIFVAAYLTQTDAPFARCDAALADVGEAVASSLG</sequence>
<dbReference type="PANTHER" id="PTHR35333:SF3">
    <property type="entry name" value="BETA-LACTAMASE-TYPE TRANSPEPTIDASE FOLD CONTAINING PROTEIN"/>
    <property type="match status" value="1"/>
</dbReference>
<keyword evidence="9" id="KW-1185">Reference proteome</keyword>
<dbReference type="AlphaFoldDB" id="A0A494X6L9"/>
<evidence type="ECO:0000259" key="7">
    <source>
        <dbReference type="Pfam" id="PF13354"/>
    </source>
</evidence>
<dbReference type="Pfam" id="PF13354">
    <property type="entry name" value="Beta-lactamase2"/>
    <property type="match status" value="1"/>
</dbReference>
<comment type="similarity">
    <text evidence="2 6">Belongs to the class-A beta-lactamase family.</text>
</comment>
<reference evidence="8 9" key="1">
    <citation type="submission" date="2018-10" db="EMBL/GenBank/DDBJ databases">
        <title>Paraburkholderia sp. 7MK8-2, isolated from soil.</title>
        <authorList>
            <person name="Gao Z.-H."/>
            <person name="Qiu L.-H."/>
        </authorList>
    </citation>
    <scope>NUCLEOTIDE SEQUENCE [LARGE SCALE GENOMIC DNA]</scope>
    <source>
        <strain evidence="8 9">7MK8-2</strain>
    </source>
</reference>